<dbReference type="RefSeq" id="WP_225910758.1">
    <property type="nucleotide sequence ID" value="NZ_BAAANV010000020.1"/>
</dbReference>
<dbReference type="InterPro" id="IPR000253">
    <property type="entry name" value="FHA_dom"/>
</dbReference>
<dbReference type="SMART" id="SM00240">
    <property type="entry name" value="FHA"/>
    <property type="match status" value="1"/>
</dbReference>
<dbReference type="PROSITE" id="PS50006">
    <property type="entry name" value="FHA_DOMAIN"/>
    <property type="match status" value="1"/>
</dbReference>
<gene>
    <name evidence="3" type="ORF">GCM10009762_07320</name>
</gene>
<keyword evidence="4" id="KW-1185">Reference proteome</keyword>
<dbReference type="InterPro" id="IPR008984">
    <property type="entry name" value="SMAD_FHA_dom_sf"/>
</dbReference>
<name>A0ABN2BA22_9MICO</name>
<dbReference type="SUPFAM" id="SSF49879">
    <property type="entry name" value="SMAD/FHA domain"/>
    <property type="match status" value="1"/>
</dbReference>
<evidence type="ECO:0000313" key="4">
    <source>
        <dbReference type="Proteomes" id="UP001501288"/>
    </source>
</evidence>
<reference evidence="3 4" key="1">
    <citation type="journal article" date="2019" name="Int. J. Syst. Evol. Microbiol.">
        <title>The Global Catalogue of Microorganisms (GCM) 10K type strain sequencing project: providing services to taxonomists for standard genome sequencing and annotation.</title>
        <authorList>
            <consortium name="The Broad Institute Genomics Platform"/>
            <consortium name="The Broad Institute Genome Sequencing Center for Infectious Disease"/>
            <person name="Wu L."/>
            <person name="Ma J."/>
        </authorList>
    </citation>
    <scope>NUCLEOTIDE SEQUENCE [LARGE SCALE GENOMIC DNA]</scope>
    <source>
        <strain evidence="3 4">JCM 14588</strain>
    </source>
</reference>
<dbReference type="Proteomes" id="UP001501288">
    <property type="component" value="Unassembled WGS sequence"/>
</dbReference>
<dbReference type="Gene3D" id="2.60.200.20">
    <property type="match status" value="1"/>
</dbReference>
<keyword evidence="1" id="KW-0597">Phosphoprotein</keyword>
<accession>A0ABN2BA22</accession>
<evidence type="ECO:0000313" key="3">
    <source>
        <dbReference type="EMBL" id="GAA1535839.1"/>
    </source>
</evidence>
<dbReference type="Pfam" id="PF00498">
    <property type="entry name" value="FHA"/>
    <property type="match status" value="1"/>
</dbReference>
<evidence type="ECO:0000256" key="1">
    <source>
        <dbReference type="ARBA" id="ARBA00022553"/>
    </source>
</evidence>
<protein>
    <recommendedName>
        <fullName evidence="2">FHA domain-containing protein</fullName>
    </recommendedName>
</protein>
<proteinExistence type="predicted"/>
<sequence>MGYTMADEYNGYSGDATTIGVPGEAGWEPRELSHEAPRVLSPADQAMVEALRPNTALLIALSGPNSGARFLLDADEVSAGRHPKSDIFLDDITVSRRHAIFVRSGNGYSVQDIGSLNGTYVDRKLVDNLPLVTGAEVMIGKYRLTYYAAAHSAPEQS</sequence>
<comment type="caution">
    <text evidence="3">The sequence shown here is derived from an EMBL/GenBank/DDBJ whole genome shotgun (WGS) entry which is preliminary data.</text>
</comment>
<evidence type="ECO:0000259" key="2">
    <source>
        <dbReference type="PROSITE" id="PS50006"/>
    </source>
</evidence>
<dbReference type="EMBL" id="BAAANV010000020">
    <property type="protein sequence ID" value="GAA1535839.1"/>
    <property type="molecule type" value="Genomic_DNA"/>
</dbReference>
<organism evidence="3 4">
    <name type="scientific">Dermacoccus barathri</name>
    <dbReference type="NCBI Taxonomy" id="322601"/>
    <lineage>
        <taxon>Bacteria</taxon>
        <taxon>Bacillati</taxon>
        <taxon>Actinomycetota</taxon>
        <taxon>Actinomycetes</taxon>
        <taxon>Micrococcales</taxon>
        <taxon>Dermacoccaceae</taxon>
        <taxon>Dermacoccus</taxon>
    </lineage>
</organism>
<feature type="domain" description="FHA" evidence="2">
    <location>
        <begin position="77"/>
        <end position="126"/>
    </location>
</feature>